<evidence type="ECO:0000256" key="1">
    <source>
        <dbReference type="SAM" id="Phobius"/>
    </source>
</evidence>
<accession>F7XUP8</accession>
<sequence length="96" mass="11219">MGKCVSVNSQQLILEGFMTQSVFNLTSLNGKMVLLLMAFIKVIRQDFRYLQQEIQMVMVKMIWLLVLLVLIVMQEQHTVILDPYSSEDASFNDFQW</sequence>
<feature type="transmembrane region" description="Helical" evidence="1">
    <location>
        <begin position="22"/>
        <end position="42"/>
    </location>
</feature>
<keyword evidence="1" id="KW-0812">Transmembrane</keyword>
<dbReference type="Proteomes" id="UP000006639">
    <property type="component" value="Chromosome"/>
</dbReference>
<name>F7XUP8_MIDMI</name>
<dbReference type="HOGENOM" id="CLU_2356613_0_0_5"/>
<dbReference type="AlphaFoldDB" id="F7XUP8"/>
<gene>
    <name evidence="2" type="ordered locus">midi_00072</name>
</gene>
<keyword evidence="1" id="KW-1133">Transmembrane helix</keyword>
<dbReference type="STRING" id="696127.midi_00072"/>
<organism evidence="2 3">
    <name type="scientific">Midichloria mitochondrii (strain IricVA)</name>
    <dbReference type="NCBI Taxonomy" id="696127"/>
    <lineage>
        <taxon>Bacteria</taxon>
        <taxon>Pseudomonadati</taxon>
        <taxon>Pseudomonadota</taxon>
        <taxon>Alphaproteobacteria</taxon>
        <taxon>Rickettsiales</taxon>
        <taxon>Candidatus Midichloriaceae</taxon>
        <taxon>Candidatus Midichloria</taxon>
    </lineage>
</organism>
<dbReference type="KEGG" id="mmn:midi_00072"/>
<feature type="transmembrane region" description="Helical" evidence="1">
    <location>
        <begin position="54"/>
        <end position="73"/>
    </location>
</feature>
<dbReference type="EMBL" id="CP002130">
    <property type="protein sequence ID" value="AEI88397.1"/>
    <property type="molecule type" value="Genomic_DNA"/>
</dbReference>
<reference evidence="2 3" key="1">
    <citation type="journal article" date="2011" name="Mol. Biol. Evol.">
        <title>Phylogenomic evidence for the presence of a flagellum and cbb3 oxidase in the free-living mitochondrial ancestor.</title>
        <authorList>
            <person name="Sassera D."/>
            <person name="Lo N."/>
            <person name="Epis S."/>
            <person name="D'Auria G."/>
            <person name="Montagna M."/>
            <person name="Comandatore F."/>
            <person name="Horner D."/>
            <person name="Pereto J."/>
            <person name="Luciano A.M."/>
            <person name="Franciosi F."/>
            <person name="Ferri E."/>
            <person name="Crotti E."/>
            <person name="Bazzocchi C."/>
            <person name="Daffonchio D."/>
            <person name="Sacchi L."/>
            <person name="Moya A."/>
            <person name="Latorre A."/>
            <person name="Bandi C."/>
        </authorList>
    </citation>
    <scope>NUCLEOTIDE SEQUENCE [LARGE SCALE GENOMIC DNA]</scope>
    <source>
        <strain evidence="2 3">IricVA</strain>
    </source>
</reference>
<keyword evidence="1" id="KW-0472">Membrane</keyword>
<proteinExistence type="predicted"/>
<evidence type="ECO:0000313" key="3">
    <source>
        <dbReference type="Proteomes" id="UP000006639"/>
    </source>
</evidence>
<protein>
    <submittedName>
        <fullName evidence="2">Uncharacterized protein</fullName>
    </submittedName>
</protein>
<evidence type="ECO:0000313" key="2">
    <source>
        <dbReference type="EMBL" id="AEI88397.1"/>
    </source>
</evidence>
<keyword evidence="3" id="KW-1185">Reference proteome</keyword>